<protein>
    <submittedName>
        <fullName evidence="1">Uncharacterized protein</fullName>
    </submittedName>
</protein>
<sequence>MTLAPLNHLQNLKNSIPDTVTFMEMYGAESFSDLQVLQKRQQNAPYKSLAVPIGLRGKEDLVYLNLHEKAHGPHGLIAGTIGVEKVYIDGVLQGGGIPNPKVTQHFEQLNSRIKDFDPEVASTLQKSNAGEILADDNMRIVRENVGANGNTYTLESIGRPAPGGIDDPIVKGIDGIYKNQTPPPSYVINETKWGSSQINQHTKSGPQMSQNWVRDRLGNLDPMEQISIERALETGDVDFVISKVDETGNILTYRAIETIDSTGNVIGVKPGGVWP</sequence>
<dbReference type="Proteomes" id="UP000272928">
    <property type="component" value="Unassembled WGS sequence"/>
</dbReference>
<dbReference type="Gene3D" id="3.40.50.300">
    <property type="entry name" value="P-loop containing nucleotide triphosphate hydrolases"/>
    <property type="match status" value="1"/>
</dbReference>
<dbReference type="EMBL" id="RJNQ01000004">
    <property type="protein sequence ID" value="RSI78842.1"/>
    <property type="molecule type" value="Genomic_DNA"/>
</dbReference>
<organism evidence="1 2">
    <name type="scientific">Streptococcus mitis</name>
    <dbReference type="NCBI Taxonomy" id="28037"/>
    <lineage>
        <taxon>Bacteria</taxon>
        <taxon>Bacillati</taxon>
        <taxon>Bacillota</taxon>
        <taxon>Bacilli</taxon>
        <taxon>Lactobacillales</taxon>
        <taxon>Streptococcaceae</taxon>
        <taxon>Streptococcus</taxon>
        <taxon>Streptococcus mitis group</taxon>
    </lineage>
</organism>
<evidence type="ECO:0000313" key="2">
    <source>
        <dbReference type="Proteomes" id="UP000272928"/>
    </source>
</evidence>
<reference evidence="1 2" key="1">
    <citation type="submission" date="2018-11" db="EMBL/GenBank/DDBJ databases">
        <title>Species Designations Belie Phenotypic and Genotypic Heterogeneity in Oral Streptococci.</title>
        <authorList>
            <person name="Velsko I."/>
        </authorList>
    </citation>
    <scope>NUCLEOTIDE SEQUENCE [LARGE SCALE GENOMIC DNA]</scope>
    <source>
        <strain evidence="1 2">BCA16</strain>
    </source>
</reference>
<evidence type="ECO:0000313" key="1">
    <source>
        <dbReference type="EMBL" id="RSI78842.1"/>
    </source>
</evidence>
<gene>
    <name evidence="1" type="ORF">D8856_02865</name>
</gene>
<name>A0A428CLA9_STRMT</name>
<dbReference type="AlphaFoldDB" id="A0A428CLA9"/>
<dbReference type="InterPro" id="IPR027417">
    <property type="entry name" value="P-loop_NTPase"/>
</dbReference>
<proteinExistence type="predicted"/>
<accession>A0A428CLA9</accession>
<comment type="caution">
    <text evidence="1">The sequence shown here is derived from an EMBL/GenBank/DDBJ whole genome shotgun (WGS) entry which is preliminary data.</text>
</comment>